<sequence>SMANDPSFYASLHTHTNVQHKYRKYNDNEFLNNIPQAANKTQESKEFNTDQITVPENNTVLFELFIEIIKYNYENGSSQLQFALEKLAERYNVAKAKSTSALTSFLYNINHNIDPLTRVKSANK</sequence>
<organism evidence="1 2">
    <name type="scientific">Dentiscutata erythropus</name>
    <dbReference type="NCBI Taxonomy" id="1348616"/>
    <lineage>
        <taxon>Eukaryota</taxon>
        <taxon>Fungi</taxon>
        <taxon>Fungi incertae sedis</taxon>
        <taxon>Mucoromycota</taxon>
        <taxon>Glomeromycotina</taxon>
        <taxon>Glomeromycetes</taxon>
        <taxon>Diversisporales</taxon>
        <taxon>Gigasporaceae</taxon>
        <taxon>Dentiscutata</taxon>
    </lineage>
</organism>
<name>A0A9N9IRU9_9GLOM</name>
<accession>A0A9N9IRU9</accession>
<evidence type="ECO:0000313" key="2">
    <source>
        <dbReference type="Proteomes" id="UP000789405"/>
    </source>
</evidence>
<protein>
    <submittedName>
        <fullName evidence="1">26450_t:CDS:1</fullName>
    </submittedName>
</protein>
<dbReference type="EMBL" id="CAJVPY010014848">
    <property type="protein sequence ID" value="CAG8748722.1"/>
    <property type="molecule type" value="Genomic_DNA"/>
</dbReference>
<keyword evidence="2" id="KW-1185">Reference proteome</keyword>
<dbReference type="AlphaFoldDB" id="A0A9N9IRU9"/>
<proteinExistence type="predicted"/>
<reference evidence="1" key="1">
    <citation type="submission" date="2021-06" db="EMBL/GenBank/DDBJ databases">
        <authorList>
            <person name="Kallberg Y."/>
            <person name="Tangrot J."/>
            <person name="Rosling A."/>
        </authorList>
    </citation>
    <scope>NUCLEOTIDE SEQUENCE</scope>
    <source>
        <strain evidence="1">MA453B</strain>
    </source>
</reference>
<comment type="caution">
    <text evidence="1">The sequence shown here is derived from an EMBL/GenBank/DDBJ whole genome shotgun (WGS) entry which is preliminary data.</text>
</comment>
<evidence type="ECO:0000313" key="1">
    <source>
        <dbReference type="EMBL" id="CAG8748722.1"/>
    </source>
</evidence>
<gene>
    <name evidence="1" type="ORF">DERYTH_LOCUS16689</name>
</gene>
<feature type="non-terminal residue" evidence="1">
    <location>
        <position position="1"/>
    </location>
</feature>
<dbReference type="Proteomes" id="UP000789405">
    <property type="component" value="Unassembled WGS sequence"/>
</dbReference>
<dbReference type="OrthoDB" id="2441420at2759"/>